<feature type="compositionally biased region" description="Polar residues" evidence="1">
    <location>
        <begin position="287"/>
        <end position="299"/>
    </location>
</feature>
<evidence type="ECO:0000259" key="3">
    <source>
        <dbReference type="PROSITE" id="PS50200"/>
    </source>
</evidence>
<dbReference type="InterPro" id="IPR001660">
    <property type="entry name" value="SAM"/>
</dbReference>
<feature type="compositionally biased region" description="Low complexity" evidence="1">
    <location>
        <begin position="151"/>
        <end position="161"/>
    </location>
</feature>
<feature type="compositionally biased region" description="Basic and acidic residues" evidence="1">
    <location>
        <begin position="175"/>
        <end position="190"/>
    </location>
</feature>
<dbReference type="CDD" id="cd09487">
    <property type="entry name" value="SAM_superfamily"/>
    <property type="match status" value="1"/>
</dbReference>
<feature type="compositionally biased region" description="Pro residues" evidence="1">
    <location>
        <begin position="219"/>
        <end position="229"/>
    </location>
</feature>
<feature type="region of interest" description="Disordered" evidence="1">
    <location>
        <begin position="1569"/>
        <end position="1621"/>
    </location>
</feature>
<feature type="compositionally biased region" description="Polar residues" evidence="1">
    <location>
        <begin position="68"/>
        <end position="77"/>
    </location>
</feature>
<feature type="region of interest" description="Disordered" evidence="1">
    <location>
        <begin position="286"/>
        <end position="316"/>
    </location>
</feature>
<dbReference type="Pfam" id="PF00788">
    <property type="entry name" value="RA"/>
    <property type="match status" value="2"/>
</dbReference>
<name>A0AAU9WCZ9_9CNID</name>
<dbReference type="InterPro" id="IPR013761">
    <property type="entry name" value="SAM/pointed_sf"/>
</dbReference>
<feature type="compositionally biased region" description="Basic and acidic residues" evidence="1">
    <location>
        <begin position="966"/>
        <end position="981"/>
    </location>
</feature>
<dbReference type="PROSITE" id="PS50105">
    <property type="entry name" value="SAM_DOMAIN"/>
    <property type="match status" value="1"/>
</dbReference>
<dbReference type="Proteomes" id="UP001159428">
    <property type="component" value="Unassembled WGS sequence"/>
</dbReference>
<feature type="compositionally biased region" description="Low complexity" evidence="1">
    <location>
        <begin position="526"/>
        <end position="536"/>
    </location>
</feature>
<feature type="compositionally biased region" description="Polar residues" evidence="1">
    <location>
        <begin position="552"/>
        <end position="563"/>
    </location>
</feature>
<feature type="compositionally biased region" description="Basic and acidic residues" evidence="1">
    <location>
        <begin position="564"/>
        <end position="575"/>
    </location>
</feature>
<dbReference type="InterPro" id="IPR029071">
    <property type="entry name" value="Ubiquitin-like_domsf"/>
</dbReference>
<dbReference type="GO" id="GO:0007165">
    <property type="term" value="P:signal transduction"/>
    <property type="evidence" value="ECO:0007669"/>
    <property type="project" value="InterPro"/>
</dbReference>
<feature type="compositionally biased region" description="Basic residues" evidence="1">
    <location>
        <begin position="982"/>
        <end position="994"/>
    </location>
</feature>
<dbReference type="PROSITE" id="PS50200">
    <property type="entry name" value="RA"/>
    <property type="match status" value="2"/>
</dbReference>
<dbReference type="SMART" id="SM00454">
    <property type="entry name" value="SAM"/>
    <property type="match status" value="1"/>
</dbReference>
<dbReference type="Gene3D" id="3.10.20.90">
    <property type="entry name" value="Phosphatidylinositol 3-kinase Catalytic Subunit, Chain A, domain 1"/>
    <property type="match status" value="2"/>
</dbReference>
<evidence type="ECO:0000256" key="1">
    <source>
        <dbReference type="SAM" id="MobiDB-lite"/>
    </source>
</evidence>
<feature type="region of interest" description="Disordered" evidence="1">
    <location>
        <begin position="474"/>
        <end position="583"/>
    </location>
</feature>
<feature type="domain" description="Ras-associating" evidence="3">
    <location>
        <begin position="1149"/>
        <end position="1225"/>
    </location>
</feature>
<dbReference type="SUPFAM" id="SSF54236">
    <property type="entry name" value="Ubiquitin-like"/>
    <property type="match status" value="2"/>
</dbReference>
<feature type="compositionally biased region" description="Polar residues" evidence="1">
    <location>
        <begin position="99"/>
        <end position="110"/>
    </location>
</feature>
<protein>
    <submittedName>
        <fullName evidence="4">Uncharacterized protein</fullName>
    </submittedName>
</protein>
<dbReference type="Gene3D" id="1.10.150.50">
    <property type="entry name" value="Transcription Factor, Ets-1"/>
    <property type="match status" value="1"/>
</dbReference>
<feature type="compositionally biased region" description="Low complexity" evidence="1">
    <location>
        <begin position="905"/>
        <end position="915"/>
    </location>
</feature>
<organism evidence="4 5">
    <name type="scientific">Pocillopora meandrina</name>
    <dbReference type="NCBI Taxonomy" id="46732"/>
    <lineage>
        <taxon>Eukaryota</taxon>
        <taxon>Metazoa</taxon>
        <taxon>Cnidaria</taxon>
        <taxon>Anthozoa</taxon>
        <taxon>Hexacorallia</taxon>
        <taxon>Scleractinia</taxon>
        <taxon>Astrocoeniina</taxon>
        <taxon>Pocilloporidae</taxon>
        <taxon>Pocillopora</taxon>
    </lineage>
</organism>
<dbReference type="SMART" id="SM00314">
    <property type="entry name" value="RA"/>
    <property type="match status" value="2"/>
</dbReference>
<feature type="compositionally biased region" description="Basic residues" evidence="1">
    <location>
        <begin position="78"/>
        <end position="87"/>
    </location>
</feature>
<dbReference type="PANTHER" id="PTHR12573:SF4">
    <property type="entry name" value="AT09986P-RELATED"/>
    <property type="match status" value="1"/>
</dbReference>
<dbReference type="CDD" id="cd17043">
    <property type="entry name" value="RA"/>
    <property type="match status" value="2"/>
</dbReference>
<comment type="caution">
    <text evidence="4">The sequence shown here is derived from an EMBL/GenBank/DDBJ whole genome shotgun (WGS) entry which is preliminary data.</text>
</comment>
<feature type="region of interest" description="Disordered" evidence="1">
    <location>
        <begin position="1"/>
        <end position="23"/>
    </location>
</feature>
<feature type="compositionally biased region" description="Basic and acidic residues" evidence="1">
    <location>
        <begin position="209"/>
        <end position="218"/>
    </location>
</feature>
<gene>
    <name evidence="4" type="ORF">PMEA_00004284</name>
</gene>
<dbReference type="PANTHER" id="PTHR12573">
    <property type="entry name" value="AT09986P-RELATED"/>
    <property type="match status" value="1"/>
</dbReference>
<evidence type="ECO:0000259" key="2">
    <source>
        <dbReference type="PROSITE" id="PS50105"/>
    </source>
</evidence>
<evidence type="ECO:0000313" key="5">
    <source>
        <dbReference type="Proteomes" id="UP001159428"/>
    </source>
</evidence>
<evidence type="ECO:0000313" key="4">
    <source>
        <dbReference type="EMBL" id="CAH3110244.1"/>
    </source>
</evidence>
<feature type="compositionally biased region" description="Polar residues" evidence="1">
    <location>
        <begin position="482"/>
        <end position="497"/>
    </location>
</feature>
<dbReference type="SUPFAM" id="SSF47769">
    <property type="entry name" value="SAM/Pointed domain"/>
    <property type="match status" value="1"/>
</dbReference>
<feature type="compositionally biased region" description="Polar residues" evidence="1">
    <location>
        <begin position="884"/>
        <end position="893"/>
    </location>
</feature>
<feature type="domain" description="SAM" evidence="2">
    <location>
        <begin position="777"/>
        <end position="834"/>
    </location>
</feature>
<keyword evidence="5" id="KW-1185">Reference proteome</keyword>
<feature type="domain" description="Ras-associating" evidence="3">
    <location>
        <begin position="1039"/>
        <end position="1131"/>
    </location>
</feature>
<dbReference type="Pfam" id="PF07647">
    <property type="entry name" value="SAM_2"/>
    <property type="match status" value="1"/>
</dbReference>
<dbReference type="EMBL" id="CALNXJ010000012">
    <property type="protein sequence ID" value="CAH3110244.1"/>
    <property type="molecule type" value="Genomic_DNA"/>
</dbReference>
<feature type="region of interest" description="Disordered" evidence="1">
    <location>
        <begin position="209"/>
        <end position="231"/>
    </location>
</feature>
<feature type="region of interest" description="Disordered" evidence="1">
    <location>
        <begin position="59"/>
        <end position="110"/>
    </location>
</feature>
<accession>A0AAU9WCZ9</accession>
<dbReference type="InterPro" id="IPR000159">
    <property type="entry name" value="RA_dom"/>
</dbReference>
<sequence length="1754" mass="198675">MAKRGFTPSAFALPGLSKDSNKPFGFSVVREDHGSRSIANVNRVSAKDNLEESSSLVDELGSLLPPQTEYTLENLTKTRPRSPRRRSPSPLARRKELENNSNFSFDVNSPQTSIKDHVAFSDERVNVLNEKPNLPSALILSNDVGLSISSRELSQSRSSPRLSDKPRTNRPKVAPKPERNKNYENGELLTERTDLNVVSVVDDPKIRLVDEDHHRGDNDPPPLPTSPPPLEDDEILGSLAYDTLNEETKRSFPISGFEKTQSIDRTTGKLSAKLVDNPLKNEIEDNVLNNSKQLRSDTASSNNSPSSRIAKWQGYGRTSSEDNYILPKIGAGFPNRQTPLDSAIASRLSKYETPYSSRQRKPVEKTLSANRRRFKPVTLTDEDKTTNSENIKENIDSLVNAEKKTNQPMSVGLHGMKTGKNVTNSLPRNFRDGISAISQPLSSSESNRQYNFQGNSFVQGEKAKLDLDGLEKQSVTDKNTYDENSSQKSWSSDSYGASRTAHQEPDVVVEYDSGNDGLEKFDDSSGKGTVTSVGSKIRTSNVNDPNEFKIESNINENEVSRSANNDRNRAEKEHGSSGMTLPKVVIEYDGEVVNEPSIDGYDSEETSDEGKNLVSSSFSQLEDLDDLHYSDNMSDGSVSLYADEDDIGILDYTDDDDDELDVTLRDEDLTFDNPVREEAEETRVLRGSELDDDGLMDPPLQIMTETSESEGSDEILFEPPPMFASSDEAEVKEEVEDSDVFENGYEGDLPSPVIPSSLLEVQPQEDKRFHNLALEVWTEDDCVDWLDFIGLGHFATEFREHHVDGRVLKNINFQLLEEIGINSPDEREVILSEIYRRFHPEEEDMFEMEIQGALQSASEKEKMKIMAVLNALRSPAFQAELGLDTSTGSSSPHGSEAGFYMGAETGSISSGVTTGSEDHSQDINMPPPPPPPSWSRTAKKTKSLGRELDDYEIIPKGGKSKKPGKTSKDKDKSGEKSSKSEKHGRKEKKHKRVTRLLDSLSLSTSSSKLTKLFHHSSSSSSSATKKLNPTMQYLLQAGPQGLIRIWPTALSEEMNYCSFMVNMTTTSAEIIKLVFEKYELVDDPRRYYVCEMGLGKGGSRHDLTDADCPLLRQCRWTDPDKQRFELRCRDEGVIKMLFELEGYEDDLDYRSIPLSAKTPCTEAVELIVKKFQLPGKANEYYLVEVSEECEDDREEVADHVCPLRLQMAWSAPDHVFRLCRRPTDSSTDVNDDNKDTVDGWMTDATEDASQEPGITSEVSSVRDEDELKFAPVPGSVEGSEIKEEISEDLMEGLNELDQVIDEESEVIASQELEAVRHELAAKEEELKELRLRSDTLNEREDELISLRRENEELKMRSVARGKLSDKDESLVEKDRALDKLRQENEELRRRIDDLEEKLKNETAMRDREIERLYARNNELSSNEKELENLRQLRYTCDSQEKELEKLRLINQESSSGQNELASRLAELKQKHNELLMEVNEMEKLKQVNRELTRKVDEGDMFRQELEKSQADKKELVEKLKELERERRESKKGENDRVENLRQKNLEVAAKSKDAEEMRTNIIKLTAQMREMEKQSQERANKLQKELEDAASEKQQLLDRIAELEESERSQTQKKDAENNAKEVEDLKLENIFLVERTKEVDELKSALAKLAAEAKENESFKQKYKELRDVETYLTKQVSTAETIARQKDKKLKESENKINTLTEAVKDMEAKLEEHEQNKLYLDQLLAMLKDRDPTLLHVINTSLASSEQEEWC</sequence>
<feature type="region of interest" description="Disordered" evidence="1">
    <location>
        <begin position="151"/>
        <end position="190"/>
    </location>
</feature>
<feature type="region of interest" description="Disordered" evidence="1">
    <location>
        <begin position="883"/>
        <end position="997"/>
    </location>
</feature>
<reference evidence="4 5" key="1">
    <citation type="submission" date="2022-05" db="EMBL/GenBank/DDBJ databases">
        <authorList>
            <consortium name="Genoscope - CEA"/>
            <person name="William W."/>
        </authorList>
    </citation>
    <scope>NUCLEOTIDE SEQUENCE [LARGE SCALE GENOMIC DNA]</scope>
</reference>
<feature type="region of interest" description="Disordered" evidence="1">
    <location>
        <begin position="1523"/>
        <end position="1553"/>
    </location>
</feature>
<proteinExistence type="predicted"/>